<dbReference type="Pfam" id="PF01483">
    <property type="entry name" value="P_proprotein"/>
    <property type="match status" value="1"/>
</dbReference>
<keyword evidence="8 11" id="KW-0378">Hydrolase</keyword>
<dbReference type="EMBL" id="JAMGBA010000002">
    <property type="protein sequence ID" value="MCL6698611.1"/>
    <property type="molecule type" value="Genomic_DNA"/>
</dbReference>
<dbReference type="InterPro" id="IPR013858">
    <property type="entry name" value="Peptidase_M10B_C"/>
</dbReference>
<dbReference type="InterPro" id="IPR011049">
    <property type="entry name" value="Serralysin-like_metalloprot_C"/>
</dbReference>
<dbReference type="SUPFAM" id="SSF51120">
    <property type="entry name" value="beta-Roll"/>
    <property type="match status" value="3"/>
</dbReference>
<proteinExistence type="inferred from homology"/>
<evidence type="ECO:0000313" key="14">
    <source>
        <dbReference type="EMBL" id="MCL6698611.1"/>
    </source>
</evidence>
<dbReference type="PROSITE" id="PS00137">
    <property type="entry name" value="SUBTILASE_HIS"/>
    <property type="match status" value="1"/>
</dbReference>
<evidence type="ECO:0000256" key="8">
    <source>
        <dbReference type="ARBA" id="ARBA00022801"/>
    </source>
</evidence>
<evidence type="ECO:0000256" key="3">
    <source>
        <dbReference type="ARBA" id="ARBA00005325"/>
    </source>
</evidence>
<evidence type="ECO:0000256" key="4">
    <source>
        <dbReference type="ARBA" id="ARBA00022525"/>
    </source>
</evidence>
<comment type="caution">
    <text evidence="14">The sequence shown here is derived from an EMBL/GenBank/DDBJ whole genome shotgun (WGS) entry which is preliminary data.</text>
</comment>
<dbReference type="InterPro" id="IPR000209">
    <property type="entry name" value="Peptidase_S8/S53_dom"/>
</dbReference>
<dbReference type="InterPro" id="IPR002884">
    <property type="entry name" value="P_dom"/>
</dbReference>
<dbReference type="InterPro" id="IPR022398">
    <property type="entry name" value="Peptidase_S8_His-AS"/>
</dbReference>
<dbReference type="PANTHER" id="PTHR42884:SF14">
    <property type="entry name" value="NEUROENDOCRINE CONVERTASE 1"/>
    <property type="match status" value="1"/>
</dbReference>
<comment type="cofactor">
    <cofactor evidence="1">
        <name>Ca(2+)</name>
        <dbReference type="ChEBI" id="CHEBI:29108"/>
    </cofactor>
</comment>
<evidence type="ECO:0000256" key="2">
    <source>
        <dbReference type="ARBA" id="ARBA00004613"/>
    </source>
</evidence>
<evidence type="ECO:0000256" key="9">
    <source>
        <dbReference type="ARBA" id="ARBA00022825"/>
    </source>
</evidence>
<dbReference type="Gene3D" id="2.60.120.260">
    <property type="entry name" value="Galactose-binding domain-like"/>
    <property type="match status" value="1"/>
</dbReference>
<dbReference type="PROSITE" id="PS51829">
    <property type="entry name" value="P_HOMO_B"/>
    <property type="match status" value="1"/>
</dbReference>
<evidence type="ECO:0000256" key="1">
    <source>
        <dbReference type="ARBA" id="ARBA00001913"/>
    </source>
</evidence>
<reference evidence="14 15" key="1">
    <citation type="submission" date="2022-05" db="EMBL/GenBank/DDBJ databases">
        <authorList>
            <person name="Jo J.-H."/>
            <person name="Im W.-T."/>
        </authorList>
    </citation>
    <scope>NUCLEOTIDE SEQUENCE [LARGE SCALE GENOMIC DNA]</scope>
    <source>
        <strain evidence="14 15">NSE70-1</strain>
    </source>
</reference>
<organism evidence="14 15">
    <name type="scientific">Sphingomonas caseinilyticus</name>
    <dbReference type="NCBI Taxonomy" id="2908205"/>
    <lineage>
        <taxon>Bacteria</taxon>
        <taxon>Pseudomonadati</taxon>
        <taxon>Pseudomonadota</taxon>
        <taxon>Alphaproteobacteria</taxon>
        <taxon>Sphingomonadales</taxon>
        <taxon>Sphingomonadaceae</taxon>
        <taxon>Sphingomonas</taxon>
    </lineage>
</organism>
<feature type="compositionally biased region" description="Pro residues" evidence="12">
    <location>
        <begin position="676"/>
        <end position="687"/>
    </location>
</feature>
<dbReference type="Pfam" id="PF08548">
    <property type="entry name" value="Peptidase_M10_C"/>
    <property type="match status" value="2"/>
</dbReference>
<protein>
    <submittedName>
        <fullName evidence="14">S8 family serine peptidase</fullName>
    </submittedName>
</protein>
<dbReference type="PROSITE" id="PS00330">
    <property type="entry name" value="HEMOLYSIN_CALCIUM"/>
    <property type="match status" value="5"/>
</dbReference>
<evidence type="ECO:0000313" key="15">
    <source>
        <dbReference type="Proteomes" id="UP001203410"/>
    </source>
</evidence>
<feature type="active site" description="Charge relay system" evidence="11">
    <location>
        <position position="76"/>
    </location>
</feature>
<evidence type="ECO:0000256" key="12">
    <source>
        <dbReference type="SAM" id="MobiDB-lite"/>
    </source>
</evidence>
<keyword evidence="9 11" id="KW-0720">Serine protease</keyword>
<keyword evidence="4" id="KW-0964">Secreted</keyword>
<comment type="similarity">
    <text evidence="3">Belongs to the peptidase S8 family. Furin subfamily.</text>
</comment>
<keyword evidence="5 11" id="KW-0645">Protease</keyword>
<keyword evidence="10" id="KW-0106">Calcium</keyword>
<keyword evidence="7" id="KW-0677">Repeat</keyword>
<dbReference type="PRINTS" id="PR00723">
    <property type="entry name" value="SUBTILISIN"/>
</dbReference>
<dbReference type="PROSITE" id="PS00138">
    <property type="entry name" value="SUBTILASE_SER"/>
    <property type="match status" value="1"/>
</dbReference>
<dbReference type="PRINTS" id="PR00313">
    <property type="entry name" value="CABNDNGRPT"/>
</dbReference>
<keyword evidence="15" id="KW-1185">Reference proteome</keyword>
<dbReference type="InterPro" id="IPR008979">
    <property type="entry name" value="Galactose-bd-like_sf"/>
</dbReference>
<evidence type="ECO:0000256" key="6">
    <source>
        <dbReference type="ARBA" id="ARBA00022729"/>
    </source>
</evidence>
<dbReference type="InterPro" id="IPR034182">
    <property type="entry name" value="Kexin/furin"/>
</dbReference>
<keyword evidence="6" id="KW-0732">Signal</keyword>
<dbReference type="InterPro" id="IPR018511">
    <property type="entry name" value="Hemolysin-typ_Ca-bd_CS"/>
</dbReference>
<feature type="compositionally biased region" description="Basic and acidic residues" evidence="12">
    <location>
        <begin position="704"/>
        <end position="727"/>
    </location>
</feature>
<feature type="active site" description="Charge relay system" evidence="11">
    <location>
        <position position="112"/>
    </location>
</feature>
<dbReference type="Pfam" id="PF00353">
    <property type="entry name" value="HemolysinCabind"/>
    <property type="match status" value="4"/>
</dbReference>
<gene>
    <name evidence="14" type="ORF">LZ496_07405</name>
</gene>
<dbReference type="CDD" id="cd04059">
    <property type="entry name" value="Peptidases_S8_Protein_convertases_Kexins_Furin-like"/>
    <property type="match status" value="1"/>
</dbReference>
<dbReference type="InterPro" id="IPR001343">
    <property type="entry name" value="Hemolysn_Ca-bd"/>
</dbReference>
<accession>A0ABT0RUX7</accession>
<evidence type="ECO:0000256" key="11">
    <source>
        <dbReference type="PROSITE-ProRule" id="PRU01240"/>
    </source>
</evidence>
<evidence type="ECO:0000256" key="7">
    <source>
        <dbReference type="ARBA" id="ARBA00022737"/>
    </source>
</evidence>
<dbReference type="Pfam" id="PF00082">
    <property type="entry name" value="Peptidase_S8"/>
    <property type="match status" value="1"/>
</dbReference>
<dbReference type="PROSITE" id="PS51892">
    <property type="entry name" value="SUBTILASE"/>
    <property type="match status" value="1"/>
</dbReference>
<dbReference type="InterPro" id="IPR023828">
    <property type="entry name" value="Peptidase_S8_Ser-AS"/>
</dbReference>
<feature type="domain" description="P/Homo B" evidence="13">
    <location>
        <begin position="380"/>
        <end position="508"/>
    </location>
</feature>
<evidence type="ECO:0000256" key="10">
    <source>
        <dbReference type="ARBA" id="ARBA00022837"/>
    </source>
</evidence>
<feature type="active site" description="Charge relay system" evidence="11">
    <location>
        <position position="291"/>
    </location>
</feature>
<dbReference type="SUPFAM" id="SSF49785">
    <property type="entry name" value="Galactose-binding domain-like"/>
    <property type="match status" value="1"/>
</dbReference>
<sequence length="1036" mass="105664">MQRTFARDYFASASLLEYSSDADGPEPFYMPSDGMVSSQWHLKNTGQTGGTAGIDLNVSAVWDDYTGAGVSVAVYDDGVDFTHSDLDDNYDASQHLVINGTTYSAMPTTGFHGTAVAGLIAAENNGTGTVGVAYDASITGVPILRSSQQADLLSSLWQMNRFDIVNNSWGYNSAFYVNANSSDPFWASFEGALVNAGTGRDGLGTILVKSAGNNRGSGFDTNYDNFTNHRQVIAVGAVDHNGAVSYYSTPGANLLVVAPSSTYGVGLTTTDVAGASGNNSGDYITGFTGTSAAAPQVSGVVALMLEANPDLGWRDVQEILAMSARQVGDPSSLTGSEKYQWSYNGASNWNGGGMHFSNDYGFGLVDALAAVRLAESWTLLGTSANEIKVSISAAMNTSIPDNGSVTFQLALSQDILIDHLELTVDILHPNRGDLVITLTSPDGTTSILLNRPLNGTDTTDNLLFRFGSNAFWGELSAGTWTVTISDASGGNVGTVQSLNLAAYGDSLTADDLYVFTNEYSTIGSDPARSTLTDSDGGIDMLNAAAVTIGSILDLRSGATSTIAGRSLKIANGTIIENAYGGDGADLIIGNSSANKLYGARGNDTLDGGAGNDTLDGGDGSDIARFAGNQSRYTIVAENGGYRVTDSQSNGDGSDFLTNIESLQFSDGFVSLGGGTLPPPPPPPPPPSSDINGTAGDDVLDGSSSDEKLYGKEGNDRLKGRAGADRLDGGTGIDVADFSTSSAGVTVNLATGLASGGDAAGDSLFSIENIDGSAFADTLTGDSGSNRLSGGAGNDTLDGGAGADNLLGGAGDDLYYVDNSADVVTEASGEGVDTIVSSLSWTLGANVENLTLVGSSAINGTGNALANSLVGNGGANTLDGASGDDFIQGLGGNDTLLGQAGNDRLEGGDGADLLIGGAGRDTLAGGAGADRFDFDVAGDSAVGSGDQILDFVSGLDKIDLSTMDAKTGTKKNDAFQFIGTGAFTGAAGQLRYETVDLAGTSGDYTKITGDLNGDKIADFEIILLGSAGTLHATDFIL</sequence>
<evidence type="ECO:0000256" key="5">
    <source>
        <dbReference type="ARBA" id="ARBA00022670"/>
    </source>
</evidence>
<dbReference type="Gene3D" id="3.40.50.200">
    <property type="entry name" value="Peptidase S8/S53 domain"/>
    <property type="match status" value="1"/>
</dbReference>
<feature type="region of interest" description="Disordered" evidence="12">
    <location>
        <begin position="669"/>
        <end position="730"/>
    </location>
</feature>
<evidence type="ECO:0000259" key="13">
    <source>
        <dbReference type="PROSITE" id="PS51829"/>
    </source>
</evidence>
<dbReference type="Gene3D" id="2.150.10.10">
    <property type="entry name" value="Serralysin-like metalloprotease, C-terminal"/>
    <property type="match status" value="5"/>
</dbReference>
<name>A0ABT0RUX7_9SPHN</name>
<dbReference type="RefSeq" id="WP_249904008.1">
    <property type="nucleotide sequence ID" value="NZ_JAMGBA010000002.1"/>
</dbReference>
<comment type="subcellular location">
    <subcellularLocation>
        <location evidence="2">Secreted</location>
    </subcellularLocation>
</comment>
<dbReference type="SUPFAM" id="SSF52743">
    <property type="entry name" value="Subtilisin-like"/>
    <property type="match status" value="1"/>
</dbReference>
<dbReference type="InterPro" id="IPR015500">
    <property type="entry name" value="Peptidase_S8_subtilisin-rel"/>
</dbReference>
<dbReference type="PANTHER" id="PTHR42884">
    <property type="entry name" value="PROPROTEIN CONVERTASE SUBTILISIN/KEXIN-RELATED"/>
    <property type="match status" value="1"/>
</dbReference>
<dbReference type="InterPro" id="IPR036852">
    <property type="entry name" value="Peptidase_S8/S53_dom_sf"/>
</dbReference>
<dbReference type="Proteomes" id="UP001203410">
    <property type="component" value="Unassembled WGS sequence"/>
</dbReference>